<dbReference type="GO" id="GO:0015074">
    <property type="term" value="P:DNA integration"/>
    <property type="evidence" value="ECO:0007669"/>
    <property type="project" value="UniProtKB-KW"/>
</dbReference>
<dbReference type="SUPFAM" id="SSF56349">
    <property type="entry name" value="DNA breaking-rejoining enzymes"/>
    <property type="match status" value="1"/>
</dbReference>
<dbReference type="GO" id="GO:0003677">
    <property type="term" value="F:DNA binding"/>
    <property type="evidence" value="ECO:0007669"/>
    <property type="project" value="UniProtKB-UniRule"/>
</dbReference>
<dbReference type="GO" id="GO:0005737">
    <property type="term" value="C:cytoplasm"/>
    <property type="evidence" value="ECO:0007669"/>
    <property type="project" value="UniProtKB-SubCell"/>
</dbReference>
<dbReference type="GO" id="GO:0051301">
    <property type="term" value="P:cell division"/>
    <property type="evidence" value="ECO:0007669"/>
    <property type="project" value="UniProtKB-KW"/>
</dbReference>
<keyword evidence="4" id="KW-0159">Chromosome partition</keyword>
<dbReference type="InterPro" id="IPR002104">
    <property type="entry name" value="Integrase_catalytic"/>
</dbReference>
<dbReference type="PANTHER" id="PTHR30349:SF77">
    <property type="entry name" value="TYROSINE RECOMBINASE XERC"/>
    <property type="match status" value="1"/>
</dbReference>
<sequence length="272" mass="32125">MKIESCVETFLNAIVVDRNLSERTLEAYKSDLKIFSQIFKQREIEEITTENVREFIELLEKNHHYKDSTIKRKIATLKVFFNFVEQEGVIADSPTRKIRQKYKIAKRLPKVLSERELKKLLMASYNEIKFLQEPEEKRSDSDLKNNNLIRAYRDCAILEILFSTGMRIGELVMLNVNDIKPQERTILIFGKGRKERIIYISSDEVLNAIKEYLIHRKNIQTDVQALFLNRDKKRLSIYSIENIFQKYCKEGKDHEPLYTALLETHYGNNVVV</sequence>
<evidence type="ECO:0000256" key="4">
    <source>
        <dbReference type="ARBA" id="ARBA00022829"/>
    </source>
</evidence>
<dbReference type="GO" id="GO:0006310">
    <property type="term" value="P:DNA recombination"/>
    <property type="evidence" value="ECO:0007669"/>
    <property type="project" value="UniProtKB-KW"/>
</dbReference>
<reference evidence="13" key="1">
    <citation type="submission" date="2017-06" db="EMBL/GenBank/DDBJ databases">
        <authorList>
            <person name="Cremers G."/>
        </authorList>
    </citation>
    <scope>NUCLEOTIDE SEQUENCE [LARGE SCALE GENOMIC DNA]</scope>
</reference>
<evidence type="ECO:0000256" key="8">
    <source>
        <dbReference type="ARBA" id="ARBA00023306"/>
    </source>
</evidence>
<comment type="subcellular location">
    <subcellularLocation>
        <location evidence="1">Cytoplasm</location>
    </subcellularLocation>
</comment>
<evidence type="ECO:0000256" key="1">
    <source>
        <dbReference type="ARBA" id="ARBA00004496"/>
    </source>
</evidence>
<dbReference type="Pfam" id="PF00589">
    <property type="entry name" value="Phage_integrase"/>
    <property type="match status" value="1"/>
</dbReference>
<name>A0A284VPC2_9EURY</name>
<dbReference type="Pfam" id="PF02899">
    <property type="entry name" value="Phage_int_SAM_1"/>
    <property type="match status" value="1"/>
</dbReference>
<dbReference type="InterPro" id="IPR004107">
    <property type="entry name" value="Integrase_SAM-like_N"/>
</dbReference>
<evidence type="ECO:0000256" key="2">
    <source>
        <dbReference type="ARBA" id="ARBA00022490"/>
    </source>
</evidence>
<keyword evidence="6 9" id="KW-0238">DNA-binding</keyword>
<evidence type="ECO:0000259" key="11">
    <source>
        <dbReference type="PROSITE" id="PS51900"/>
    </source>
</evidence>
<evidence type="ECO:0000313" key="13">
    <source>
        <dbReference type="Proteomes" id="UP000218615"/>
    </source>
</evidence>
<dbReference type="InterPro" id="IPR044068">
    <property type="entry name" value="CB"/>
</dbReference>
<dbReference type="Gene3D" id="1.10.443.10">
    <property type="entry name" value="Intergrase catalytic core"/>
    <property type="match status" value="1"/>
</dbReference>
<dbReference type="InterPro" id="IPR050090">
    <property type="entry name" value="Tyrosine_recombinase_XerCD"/>
</dbReference>
<dbReference type="EMBL" id="FZMP01000152">
    <property type="protein sequence ID" value="SNQ61125.1"/>
    <property type="molecule type" value="Genomic_DNA"/>
</dbReference>
<dbReference type="Gene3D" id="1.10.150.130">
    <property type="match status" value="1"/>
</dbReference>
<protein>
    <submittedName>
        <fullName evidence="12">Tyrosine recombinase xerc</fullName>
    </submittedName>
</protein>
<dbReference type="OrthoDB" id="142231at2157"/>
<keyword evidence="3" id="KW-0132">Cell division</keyword>
<dbReference type="GO" id="GO:0007059">
    <property type="term" value="P:chromosome segregation"/>
    <property type="evidence" value="ECO:0007669"/>
    <property type="project" value="UniProtKB-KW"/>
</dbReference>
<evidence type="ECO:0000256" key="5">
    <source>
        <dbReference type="ARBA" id="ARBA00022908"/>
    </source>
</evidence>
<dbReference type="RefSeq" id="WP_096205765.1">
    <property type="nucleotide sequence ID" value="NZ_FZMP01000152.1"/>
</dbReference>
<dbReference type="InterPro" id="IPR010998">
    <property type="entry name" value="Integrase_recombinase_N"/>
</dbReference>
<dbReference type="PANTHER" id="PTHR30349">
    <property type="entry name" value="PHAGE INTEGRASE-RELATED"/>
    <property type="match status" value="1"/>
</dbReference>
<evidence type="ECO:0000313" key="12">
    <source>
        <dbReference type="EMBL" id="SNQ61125.1"/>
    </source>
</evidence>
<dbReference type="PROSITE" id="PS51900">
    <property type="entry name" value="CB"/>
    <property type="match status" value="1"/>
</dbReference>
<keyword evidence="8" id="KW-0131">Cell cycle</keyword>
<dbReference type="PROSITE" id="PS51898">
    <property type="entry name" value="TYR_RECOMBINASE"/>
    <property type="match status" value="1"/>
</dbReference>
<proteinExistence type="predicted"/>
<dbReference type="InterPro" id="IPR011010">
    <property type="entry name" value="DNA_brk_join_enz"/>
</dbReference>
<evidence type="ECO:0000256" key="9">
    <source>
        <dbReference type="PROSITE-ProRule" id="PRU01248"/>
    </source>
</evidence>
<keyword evidence="5" id="KW-0229">DNA integration</keyword>
<gene>
    <name evidence="12" type="ORF">MNV_2350003</name>
</gene>
<keyword evidence="13" id="KW-1185">Reference proteome</keyword>
<feature type="domain" description="Tyr recombinase" evidence="10">
    <location>
        <begin position="107"/>
        <end position="272"/>
    </location>
</feature>
<evidence type="ECO:0000256" key="7">
    <source>
        <dbReference type="ARBA" id="ARBA00023172"/>
    </source>
</evidence>
<keyword evidence="2" id="KW-0963">Cytoplasm</keyword>
<accession>A0A284VPC2</accession>
<dbReference type="InterPro" id="IPR013762">
    <property type="entry name" value="Integrase-like_cat_sf"/>
</dbReference>
<keyword evidence="7" id="KW-0233">DNA recombination</keyword>
<evidence type="ECO:0000256" key="3">
    <source>
        <dbReference type="ARBA" id="ARBA00022618"/>
    </source>
</evidence>
<dbReference type="AlphaFoldDB" id="A0A284VPC2"/>
<feature type="domain" description="Core-binding (CB)" evidence="11">
    <location>
        <begin position="1"/>
        <end position="85"/>
    </location>
</feature>
<evidence type="ECO:0000259" key="10">
    <source>
        <dbReference type="PROSITE" id="PS51898"/>
    </source>
</evidence>
<evidence type="ECO:0000256" key="6">
    <source>
        <dbReference type="ARBA" id="ARBA00023125"/>
    </source>
</evidence>
<dbReference type="Proteomes" id="UP000218615">
    <property type="component" value="Unassembled WGS sequence"/>
</dbReference>
<organism evidence="12 13">
    <name type="scientific">Candidatus Methanoperedens nitratireducens</name>
    <dbReference type="NCBI Taxonomy" id="1392998"/>
    <lineage>
        <taxon>Archaea</taxon>
        <taxon>Methanobacteriati</taxon>
        <taxon>Methanobacteriota</taxon>
        <taxon>Stenosarchaea group</taxon>
        <taxon>Methanomicrobia</taxon>
        <taxon>Methanosarcinales</taxon>
        <taxon>ANME-2 cluster</taxon>
        <taxon>Candidatus Methanoperedentaceae</taxon>
        <taxon>Candidatus Methanoperedens</taxon>
    </lineage>
</organism>